<dbReference type="GO" id="GO:0032196">
    <property type="term" value="P:transposition"/>
    <property type="evidence" value="ECO:0007669"/>
    <property type="project" value="UniProtKB-KW"/>
</dbReference>
<evidence type="ECO:0000256" key="2">
    <source>
        <dbReference type="ARBA" id="ARBA00011044"/>
    </source>
</evidence>
<dbReference type="NCBIfam" id="NF038281">
    <property type="entry name" value="IS200_TnpB"/>
    <property type="match status" value="1"/>
</dbReference>
<keyword evidence="6" id="KW-0238">DNA-binding</keyword>
<dbReference type="GO" id="GO:0006310">
    <property type="term" value="P:DNA recombination"/>
    <property type="evidence" value="ECO:0007669"/>
    <property type="project" value="UniProtKB-KW"/>
</dbReference>
<evidence type="ECO:0000259" key="9">
    <source>
        <dbReference type="Pfam" id="PF07282"/>
    </source>
</evidence>
<dbReference type="Pfam" id="PF12323">
    <property type="entry name" value="HTH_OrfB_IS605"/>
    <property type="match status" value="1"/>
</dbReference>
<evidence type="ECO:0000256" key="4">
    <source>
        <dbReference type="ARBA" id="ARBA00022723"/>
    </source>
</evidence>
<dbReference type="Pfam" id="PF07282">
    <property type="entry name" value="Cas12f1-like_TNB"/>
    <property type="match status" value="1"/>
</dbReference>
<evidence type="ECO:0000259" key="8">
    <source>
        <dbReference type="Pfam" id="PF01385"/>
    </source>
</evidence>
<dbReference type="GO" id="GO:0046872">
    <property type="term" value="F:metal ion binding"/>
    <property type="evidence" value="ECO:0007669"/>
    <property type="project" value="UniProtKB-KW"/>
</dbReference>
<dbReference type="EMBL" id="LN483074">
    <property type="protein sequence ID" value="CEA01539.1"/>
    <property type="molecule type" value="Genomic_DNA"/>
</dbReference>
<feature type="domain" description="Cas12f1-like TNB" evidence="9">
    <location>
        <begin position="302"/>
        <end position="369"/>
    </location>
</feature>
<dbReference type="AlphaFoldDB" id="A0A078M5M2"/>
<dbReference type="HOGENOM" id="CLU_032903_0_0_9"/>
<dbReference type="InterPro" id="IPR021027">
    <property type="entry name" value="Transposase_put_HTH"/>
</dbReference>
<proteinExistence type="inferred from homology"/>
<dbReference type="InterPro" id="IPR001959">
    <property type="entry name" value="Transposase"/>
</dbReference>
<gene>
    <name evidence="11" type="ORF">BN1050_00943</name>
</gene>
<keyword evidence="5" id="KW-0862">Zinc</keyword>
<evidence type="ECO:0000259" key="10">
    <source>
        <dbReference type="Pfam" id="PF12323"/>
    </source>
</evidence>
<dbReference type="PANTHER" id="PTHR30405">
    <property type="entry name" value="TRANSPOSASE"/>
    <property type="match status" value="1"/>
</dbReference>
<evidence type="ECO:0000256" key="1">
    <source>
        <dbReference type="ARBA" id="ARBA00008761"/>
    </source>
</evidence>
<feature type="domain" description="Transposase putative helix-turn-helix" evidence="10">
    <location>
        <begin position="1"/>
        <end position="47"/>
    </location>
</feature>
<protein>
    <submittedName>
        <fullName evidence="11">Putative transposase</fullName>
    </submittedName>
</protein>
<dbReference type="NCBIfam" id="NF040570">
    <property type="entry name" value="guided_TnpB"/>
    <property type="match status" value="1"/>
</dbReference>
<comment type="similarity">
    <text evidence="1">In the C-terminal section; belongs to the transposase 35 family.</text>
</comment>
<accession>A0A078M5M2</accession>
<dbReference type="InterPro" id="IPR051399">
    <property type="entry name" value="RNA-guided_DNA_endo/Transpos"/>
</dbReference>
<comment type="similarity">
    <text evidence="2">In the N-terminal section; belongs to the transposase 2 family.</text>
</comment>
<dbReference type="InterPro" id="IPR053522">
    <property type="entry name" value="RNA-guided_endonuclease_TnpB"/>
</dbReference>
<dbReference type="Pfam" id="PF01385">
    <property type="entry name" value="OrfB_IS605"/>
    <property type="match status" value="1"/>
</dbReference>
<evidence type="ECO:0000256" key="5">
    <source>
        <dbReference type="ARBA" id="ARBA00022833"/>
    </source>
</evidence>
<feature type="domain" description="Probable transposase IS891/IS1136/IS1341" evidence="8">
    <location>
        <begin position="171"/>
        <end position="289"/>
    </location>
</feature>
<evidence type="ECO:0000313" key="11">
    <source>
        <dbReference type="EMBL" id="CEA01539.1"/>
    </source>
</evidence>
<dbReference type="InterPro" id="IPR010095">
    <property type="entry name" value="Cas12f1-like_TNB"/>
</dbReference>
<evidence type="ECO:0000256" key="3">
    <source>
        <dbReference type="ARBA" id="ARBA00022578"/>
    </source>
</evidence>
<evidence type="ECO:0000256" key="6">
    <source>
        <dbReference type="ARBA" id="ARBA00023125"/>
    </source>
</evidence>
<reference evidence="11" key="1">
    <citation type="submission" date="2014-07" db="EMBL/GenBank/DDBJ databases">
        <authorList>
            <person name="Urmite Genomes Urmite Genomes"/>
        </authorList>
    </citation>
    <scope>NUCLEOTIDE SEQUENCE</scope>
    <source>
        <strain evidence="11">13S34_air</strain>
    </source>
</reference>
<organism evidence="11">
    <name type="scientific">Metalysinibacillus saudimassiliensis</name>
    <dbReference type="NCBI Taxonomy" id="1461583"/>
    <lineage>
        <taxon>Bacteria</taxon>
        <taxon>Bacillati</taxon>
        <taxon>Bacillota</taxon>
        <taxon>Bacilli</taxon>
        <taxon>Bacillales</taxon>
        <taxon>Caryophanaceae</taxon>
        <taxon>Metalysinibacillus</taxon>
    </lineage>
</organism>
<keyword evidence="4" id="KW-0479">Metal-binding</keyword>
<sequence length="380" mass="44110">MERLKAYKFRLYPNEEQELFFAKSFGCVRKVYNLMLNDRIIGYEETKNDSSKKRIFPTPAKYKKEFPYLKEVDSLALANAQRNLDKAYKNFFRDKSIGFPRFKSKKNPVQSYTTNNQNGTVALLNNKFIKVPKLKSLIRIKLHRQPKGMIKSATISRHSSGKYYISLLCKEEIIELPKVNSAIGIDLGITDFAILSNGQKIDNNKFTSKMAKKLKREQRKLSRRALLAKQKSINLYDARNYQKQKRKVARLHEKVVNQRTDFLNKLSTAIIKNHDIICIEDLNTKGMLRNPKLAKSISDVSWSSFVTKLQYKADWYGREIIKIDKWFPSSQICSECGHKDGKKSLKIREWACPICHTCHDRDINASINILTEGLRIKSLS</sequence>
<dbReference type="PATRIC" id="fig|1461583.4.peg.904"/>
<dbReference type="NCBIfam" id="TIGR01766">
    <property type="entry name" value="IS200/IS605 family accessory protein TnpB-like domain"/>
    <property type="match status" value="1"/>
</dbReference>
<evidence type="ECO:0000256" key="7">
    <source>
        <dbReference type="ARBA" id="ARBA00023172"/>
    </source>
</evidence>
<dbReference type="PANTHER" id="PTHR30405:SF25">
    <property type="entry name" value="RNA-GUIDED DNA ENDONUCLEASE INSQ-RELATED"/>
    <property type="match status" value="1"/>
</dbReference>
<keyword evidence="3" id="KW-0815">Transposition</keyword>
<name>A0A078M5M2_9BACL</name>
<dbReference type="GO" id="GO:0003677">
    <property type="term" value="F:DNA binding"/>
    <property type="evidence" value="ECO:0007669"/>
    <property type="project" value="UniProtKB-KW"/>
</dbReference>
<keyword evidence="7" id="KW-0233">DNA recombination</keyword>